<reference evidence="1" key="1">
    <citation type="submission" date="2023-02" db="EMBL/GenBank/DDBJ databases">
        <title>Colletotrichum kahawae CIFC_Que2 genome sequencing and assembly.</title>
        <authorList>
            <person name="Baroncelli R."/>
        </authorList>
    </citation>
    <scope>NUCLEOTIDE SEQUENCE</scope>
    <source>
        <strain evidence="1">CIFC_Que2</strain>
    </source>
</reference>
<evidence type="ECO:0000313" key="2">
    <source>
        <dbReference type="Proteomes" id="UP001281614"/>
    </source>
</evidence>
<accession>A0AAD9YKG4</accession>
<sequence>MVRLPTYTCSTLASRLVSSRPVLSSSSPPQCPPLCLCRRTLLYPRHVRCTIGAVPMVRILLLP</sequence>
<name>A0AAD9YKG4_COLKA</name>
<dbReference type="EMBL" id="VYYT01000112">
    <property type="protein sequence ID" value="KAK2769139.1"/>
    <property type="molecule type" value="Genomic_DNA"/>
</dbReference>
<proteinExistence type="predicted"/>
<evidence type="ECO:0000313" key="1">
    <source>
        <dbReference type="EMBL" id="KAK2769139.1"/>
    </source>
</evidence>
<comment type="caution">
    <text evidence="1">The sequence shown here is derived from an EMBL/GenBank/DDBJ whole genome shotgun (WGS) entry which is preliminary data.</text>
</comment>
<keyword evidence="2" id="KW-1185">Reference proteome</keyword>
<dbReference type="Proteomes" id="UP001281614">
    <property type="component" value="Unassembled WGS sequence"/>
</dbReference>
<gene>
    <name evidence="1" type="ORF">CKAH01_00746</name>
</gene>
<protein>
    <submittedName>
        <fullName evidence="1">Uncharacterized protein</fullName>
    </submittedName>
</protein>
<organism evidence="1 2">
    <name type="scientific">Colletotrichum kahawae</name>
    <name type="common">Coffee berry disease fungus</name>
    <dbReference type="NCBI Taxonomy" id="34407"/>
    <lineage>
        <taxon>Eukaryota</taxon>
        <taxon>Fungi</taxon>
        <taxon>Dikarya</taxon>
        <taxon>Ascomycota</taxon>
        <taxon>Pezizomycotina</taxon>
        <taxon>Sordariomycetes</taxon>
        <taxon>Hypocreomycetidae</taxon>
        <taxon>Glomerellales</taxon>
        <taxon>Glomerellaceae</taxon>
        <taxon>Colletotrichum</taxon>
        <taxon>Colletotrichum gloeosporioides species complex</taxon>
    </lineage>
</organism>
<dbReference type="AlphaFoldDB" id="A0AAD9YKG4"/>